<accession>A0A1G5D8A9</accession>
<dbReference type="Proteomes" id="UP000198870">
    <property type="component" value="Unassembled WGS sequence"/>
</dbReference>
<protein>
    <submittedName>
        <fullName evidence="1">Uncharacterized protein</fullName>
    </submittedName>
</protein>
<organism evidence="1 2">
    <name type="scientific">Desulfoluna spongiiphila</name>
    <dbReference type="NCBI Taxonomy" id="419481"/>
    <lineage>
        <taxon>Bacteria</taxon>
        <taxon>Pseudomonadati</taxon>
        <taxon>Thermodesulfobacteriota</taxon>
        <taxon>Desulfobacteria</taxon>
        <taxon>Desulfobacterales</taxon>
        <taxon>Desulfolunaceae</taxon>
        <taxon>Desulfoluna</taxon>
    </lineage>
</organism>
<sequence length="65" mass="7246">MTGIISTAQLTIGIFSPRKQLSIVPKDKGMVPPHRDINPTVVITNNLRLIINRREKIPLSESPTK</sequence>
<gene>
    <name evidence="1" type="ORF">SAMN05216233_10434</name>
</gene>
<keyword evidence="2" id="KW-1185">Reference proteome</keyword>
<dbReference type="AlphaFoldDB" id="A0A1G5D8A9"/>
<reference evidence="1 2" key="1">
    <citation type="submission" date="2016-10" db="EMBL/GenBank/DDBJ databases">
        <authorList>
            <person name="de Groot N.N."/>
        </authorList>
    </citation>
    <scope>NUCLEOTIDE SEQUENCE [LARGE SCALE GENOMIC DNA]</scope>
    <source>
        <strain evidence="1 2">AA1</strain>
    </source>
</reference>
<evidence type="ECO:0000313" key="1">
    <source>
        <dbReference type="EMBL" id="SCY10670.1"/>
    </source>
</evidence>
<dbReference type="EMBL" id="FMUX01000004">
    <property type="protein sequence ID" value="SCY10670.1"/>
    <property type="molecule type" value="Genomic_DNA"/>
</dbReference>
<evidence type="ECO:0000313" key="2">
    <source>
        <dbReference type="Proteomes" id="UP000198870"/>
    </source>
</evidence>
<name>A0A1G5D8A9_9BACT</name>
<proteinExistence type="predicted"/>